<accession>A0A062VIP8</accession>
<proteinExistence type="predicted"/>
<dbReference type="RefSeq" id="WP_035593080.1">
    <property type="nucleotide sequence ID" value="NZ_ARYM01000001.1"/>
</dbReference>
<keyword evidence="1" id="KW-0812">Transmembrane</keyword>
<organism evidence="2 3">
    <name type="scientific">Hyphomonas polymorpha PS728</name>
    <dbReference type="NCBI Taxonomy" id="1280954"/>
    <lineage>
        <taxon>Bacteria</taxon>
        <taxon>Pseudomonadati</taxon>
        <taxon>Pseudomonadota</taxon>
        <taxon>Alphaproteobacteria</taxon>
        <taxon>Hyphomonadales</taxon>
        <taxon>Hyphomonadaceae</taxon>
        <taxon>Hyphomonas</taxon>
    </lineage>
</organism>
<dbReference type="PATRIC" id="fig|1280954.3.peg.57"/>
<keyword evidence="1" id="KW-0472">Membrane</keyword>
<comment type="caution">
    <text evidence="2">The sequence shown here is derived from an EMBL/GenBank/DDBJ whole genome shotgun (WGS) entry which is preliminary data.</text>
</comment>
<evidence type="ECO:0000313" key="3">
    <source>
        <dbReference type="Proteomes" id="UP000027100"/>
    </source>
</evidence>
<dbReference type="AlphaFoldDB" id="A0A062VIP8"/>
<keyword evidence="3" id="KW-1185">Reference proteome</keyword>
<feature type="transmembrane region" description="Helical" evidence="1">
    <location>
        <begin position="12"/>
        <end position="32"/>
    </location>
</feature>
<dbReference type="EMBL" id="ARYM01000001">
    <property type="protein sequence ID" value="KDA00416.1"/>
    <property type="molecule type" value="Genomic_DNA"/>
</dbReference>
<dbReference type="OrthoDB" id="7619310at2"/>
<gene>
    <name evidence="2" type="ORF">HPO_00265</name>
</gene>
<keyword evidence="1" id="KW-1133">Transmembrane helix</keyword>
<reference evidence="2 3" key="1">
    <citation type="journal article" date="2014" name="Antonie Van Leeuwenhoek">
        <title>Hyphomonas beringensis sp. nov. and Hyphomonas chukchiensis sp. nov., isolated from surface seawater of the Bering Sea and Chukchi Sea.</title>
        <authorList>
            <person name="Li C."/>
            <person name="Lai Q."/>
            <person name="Li G."/>
            <person name="Dong C."/>
            <person name="Wang J."/>
            <person name="Liao Y."/>
            <person name="Shao Z."/>
        </authorList>
    </citation>
    <scope>NUCLEOTIDE SEQUENCE [LARGE SCALE GENOMIC DNA]</scope>
    <source>
        <strain evidence="2 3">PS728</strain>
    </source>
</reference>
<dbReference type="Proteomes" id="UP000027100">
    <property type="component" value="Unassembled WGS sequence"/>
</dbReference>
<evidence type="ECO:0000313" key="2">
    <source>
        <dbReference type="EMBL" id="KDA00416.1"/>
    </source>
</evidence>
<evidence type="ECO:0000256" key="1">
    <source>
        <dbReference type="SAM" id="Phobius"/>
    </source>
</evidence>
<sequence>MAFSRDTAIGTGLGAIVVAAIIAGLFVTGGPAEARRQKEDQLREAALLSTANALVCLERAGVAFPEDRAQQEAVWKEYRSTGQEKCFNSDLRADPVTEAPFALMRENGRVIQICANFATKRKQDNGPLTYASLTALPALGERRDTAGEHCFDIDYSAGIG</sequence>
<protein>
    <submittedName>
        <fullName evidence="2">Uncharacterized protein</fullName>
    </submittedName>
</protein>
<name>A0A062VIP8_9PROT</name>